<feature type="compositionally biased region" description="Polar residues" evidence="1">
    <location>
        <begin position="27"/>
        <end position="61"/>
    </location>
</feature>
<name>A0A498CTN6_9GAMM</name>
<dbReference type="Proteomes" id="UP000267166">
    <property type="component" value="Unassembled WGS sequence"/>
</dbReference>
<evidence type="ECO:0000313" key="4">
    <source>
        <dbReference type="Proteomes" id="UP000267166"/>
    </source>
</evidence>
<dbReference type="PROSITE" id="PS51257">
    <property type="entry name" value="PROKAR_LIPOPROTEIN"/>
    <property type="match status" value="1"/>
</dbReference>
<feature type="region of interest" description="Disordered" evidence="1">
    <location>
        <begin position="27"/>
        <end position="77"/>
    </location>
</feature>
<evidence type="ECO:0000256" key="1">
    <source>
        <dbReference type="SAM" id="MobiDB-lite"/>
    </source>
</evidence>
<keyword evidence="2" id="KW-0732">Signal</keyword>
<dbReference type="RefSeq" id="WP_106986198.1">
    <property type="nucleotide sequence ID" value="NZ_CP035934.2"/>
</dbReference>
<evidence type="ECO:0000313" key="3">
    <source>
        <dbReference type="EMBL" id="RLL32921.1"/>
    </source>
</evidence>
<dbReference type="EMBL" id="RCHD01000036">
    <property type="protein sequence ID" value="RLL32921.1"/>
    <property type="molecule type" value="Genomic_DNA"/>
</dbReference>
<gene>
    <name evidence="3" type="ORF">D9K80_13505</name>
</gene>
<dbReference type="AlphaFoldDB" id="A0A498CTN6"/>
<sequence length="77" mass="7831">MKKTMFMLSLLTGFTLFAVGCSSQDTVSAPETSQLNSAPAPQAQSTATVQADPSVQSSDGIQSAPALEGQAPQATAQ</sequence>
<proteinExistence type="predicted"/>
<organism evidence="3 4">
    <name type="scientific">Acinetobacter cumulans</name>
    <dbReference type="NCBI Taxonomy" id="2136182"/>
    <lineage>
        <taxon>Bacteria</taxon>
        <taxon>Pseudomonadati</taxon>
        <taxon>Pseudomonadota</taxon>
        <taxon>Gammaproteobacteria</taxon>
        <taxon>Moraxellales</taxon>
        <taxon>Moraxellaceae</taxon>
        <taxon>Acinetobacter</taxon>
    </lineage>
</organism>
<reference evidence="3 4" key="1">
    <citation type="submission" date="2018-09" db="EMBL/GenBank/DDBJ databases">
        <title>The draft genome of Acinetobacter sp. strains.</title>
        <authorList>
            <person name="Qin J."/>
            <person name="Feng Y."/>
            <person name="Zong Z."/>
        </authorList>
    </citation>
    <scope>NUCLEOTIDE SEQUENCE [LARGE SCALE GENOMIC DNA]</scope>
    <source>
        <strain evidence="3 4">WCHAc060003</strain>
    </source>
</reference>
<feature type="signal peptide" evidence="2">
    <location>
        <begin position="1"/>
        <end position="18"/>
    </location>
</feature>
<feature type="chain" id="PRO_5043523338" evidence="2">
    <location>
        <begin position="19"/>
        <end position="77"/>
    </location>
</feature>
<protein>
    <submittedName>
        <fullName evidence="3">Uncharacterized protein</fullName>
    </submittedName>
</protein>
<comment type="caution">
    <text evidence="3">The sequence shown here is derived from an EMBL/GenBank/DDBJ whole genome shotgun (WGS) entry which is preliminary data.</text>
</comment>
<accession>A0A498CTN6</accession>
<evidence type="ECO:0000256" key="2">
    <source>
        <dbReference type="SAM" id="SignalP"/>
    </source>
</evidence>